<dbReference type="EMBL" id="JAUZQC010000026">
    <property type="protein sequence ID" value="KAK5847509.1"/>
    <property type="molecule type" value="Genomic_DNA"/>
</dbReference>
<gene>
    <name evidence="2" type="ORF">PBY51_016631</name>
</gene>
<evidence type="ECO:0000313" key="3">
    <source>
        <dbReference type="Proteomes" id="UP001346869"/>
    </source>
</evidence>
<reference evidence="2 3" key="1">
    <citation type="journal article" date="2023" name="Genes (Basel)">
        <title>Chromosome-Level Genome Assembly and Circadian Gene Repertoire of the Patagonia Blennie Eleginops maclovinus-The Closest Ancestral Proxy of Antarctic Cryonotothenioids.</title>
        <authorList>
            <person name="Cheng C.C."/>
            <person name="Rivera-Colon A.G."/>
            <person name="Minhas B.F."/>
            <person name="Wilson L."/>
            <person name="Rayamajhi N."/>
            <person name="Vargas-Chacoff L."/>
            <person name="Catchen J.M."/>
        </authorList>
    </citation>
    <scope>NUCLEOTIDE SEQUENCE [LARGE SCALE GENOMIC DNA]</scope>
    <source>
        <strain evidence="2">JMC-PN-2008</strain>
    </source>
</reference>
<proteinExistence type="predicted"/>
<organism evidence="2 3">
    <name type="scientific">Eleginops maclovinus</name>
    <name type="common">Patagonian blennie</name>
    <name type="synonym">Eleginus maclovinus</name>
    <dbReference type="NCBI Taxonomy" id="56733"/>
    <lineage>
        <taxon>Eukaryota</taxon>
        <taxon>Metazoa</taxon>
        <taxon>Chordata</taxon>
        <taxon>Craniata</taxon>
        <taxon>Vertebrata</taxon>
        <taxon>Euteleostomi</taxon>
        <taxon>Actinopterygii</taxon>
        <taxon>Neopterygii</taxon>
        <taxon>Teleostei</taxon>
        <taxon>Neoteleostei</taxon>
        <taxon>Acanthomorphata</taxon>
        <taxon>Eupercaria</taxon>
        <taxon>Perciformes</taxon>
        <taxon>Notothenioidei</taxon>
        <taxon>Eleginopidae</taxon>
        <taxon>Eleginops</taxon>
    </lineage>
</organism>
<comment type="caution">
    <text evidence="2">The sequence shown here is derived from an EMBL/GenBank/DDBJ whole genome shotgun (WGS) entry which is preliminary data.</text>
</comment>
<keyword evidence="1" id="KW-0732">Signal</keyword>
<name>A0AAN7WRK3_ELEMC</name>
<dbReference type="Proteomes" id="UP001346869">
    <property type="component" value="Unassembled WGS sequence"/>
</dbReference>
<protein>
    <recommendedName>
        <fullName evidence="4">Secreted protein</fullName>
    </recommendedName>
</protein>
<keyword evidence="3" id="KW-1185">Reference proteome</keyword>
<feature type="signal peptide" evidence="1">
    <location>
        <begin position="1"/>
        <end position="24"/>
    </location>
</feature>
<accession>A0AAN7WRK3</accession>
<evidence type="ECO:0000256" key="1">
    <source>
        <dbReference type="SAM" id="SignalP"/>
    </source>
</evidence>
<dbReference type="AlphaFoldDB" id="A0AAN7WRK3"/>
<reference evidence="2 3" key="2">
    <citation type="journal article" date="2023" name="Mol. Biol. Evol.">
        <title>Genomics of Secondarily Temperate Adaptation in the Only Non-Antarctic Icefish.</title>
        <authorList>
            <person name="Rivera-Colon A.G."/>
            <person name="Rayamajhi N."/>
            <person name="Minhas B.F."/>
            <person name="Madrigal G."/>
            <person name="Bilyk K.T."/>
            <person name="Yoon V."/>
            <person name="Hune M."/>
            <person name="Gregory S."/>
            <person name="Cheng C.H.C."/>
            <person name="Catchen J.M."/>
        </authorList>
    </citation>
    <scope>NUCLEOTIDE SEQUENCE [LARGE SCALE GENOMIC DNA]</scope>
    <source>
        <strain evidence="2">JMC-PN-2008</strain>
    </source>
</reference>
<evidence type="ECO:0000313" key="2">
    <source>
        <dbReference type="EMBL" id="KAK5847509.1"/>
    </source>
</evidence>
<evidence type="ECO:0008006" key="4">
    <source>
        <dbReference type="Google" id="ProtNLM"/>
    </source>
</evidence>
<feature type="chain" id="PRO_5042908926" description="Secreted protein" evidence="1">
    <location>
        <begin position="25"/>
        <end position="86"/>
    </location>
</feature>
<sequence length="86" mass="9210">MGGNSGFILLMLLQSSRVPSPCRGVTVAVTSLGVILGFPTQSVAQHADPLSHRGACWESIGGRLLLQVSFLSANESFECSFREEEK</sequence>